<evidence type="ECO:0000256" key="3">
    <source>
        <dbReference type="PROSITE-ProRule" id="PRU00320"/>
    </source>
</evidence>
<dbReference type="GO" id="GO:0006357">
    <property type="term" value="P:regulation of transcription by RNA polymerase II"/>
    <property type="evidence" value="ECO:0007669"/>
    <property type="project" value="TreeGrafter"/>
</dbReference>
<feature type="compositionally biased region" description="Low complexity" evidence="4">
    <location>
        <begin position="172"/>
        <end position="182"/>
    </location>
</feature>
<evidence type="ECO:0000256" key="1">
    <source>
        <dbReference type="ARBA" id="ARBA00004123"/>
    </source>
</evidence>
<dbReference type="EMBL" id="JAZDUA010000057">
    <property type="protein sequence ID" value="KAK7870433.1"/>
    <property type="molecule type" value="Genomic_DNA"/>
</dbReference>
<dbReference type="PROSITE" id="PS50960">
    <property type="entry name" value="HTH_PSQ"/>
    <property type="match status" value="1"/>
</dbReference>
<feature type="compositionally biased region" description="Polar residues" evidence="4">
    <location>
        <begin position="268"/>
        <end position="277"/>
    </location>
</feature>
<dbReference type="PANTHER" id="PTHR23110">
    <property type="entry name" value="BTB DOMAIN TRANSCRIPTION FACTOR"/>
    <property type="match status" value="1"/>
</dbReference>
<dbReference type="InterPro" id="IPR000210">
    <property type="entry name" value="BTB/POZ_dom"/>
</dbReference>
<evidence type="ECO:0000256" key="4">
    <source>
        <dbReference type="SAM" id="MobiDB-lite"/>
    </source>
</evidence>
<reference evidence="8 9" key="1">
    <citation type="submission" date="2024-03" db="EMBL/GenBank/DDBJ databases">
        <title>The genome assembly and annotation of the cricket Gryllus longicercus Weissman &amp; Gray.</title>
        <authorList>
            <person name="Szrajer S."/>
            <person name="Gray D."/>
            <person name="Ylla G."/>
        </authorList>
    </citation>
    <scope>NUCLEOTIDE SEQUENCE [LARGE SCALE GENOMIC DNA]</scope>
    <source>
        <strain evidence="8">DAG 2021-001</strain>
        <tissue evidence="8">Whole body minus gut</tissue>
    </source>
</reference>
<evidence type="ECO:0000256" key="2">
    <source>
        <dbReference type="ARBA" id="ARBA00023242"/>
    </source>
</evidence>
<dbReference type="SMART" id="SM00225">
    <property type="entry name" value="BTB"/>
    <property type="match status" value="1"/>
</dbReference>
<feature type="domain" description="HTH psq-type" evidence="6">
    <location>
        <begin position="389"/>
        <end position="441"/>
    </location>
</feature>
<dbReference type="Proteomes" id="UP001378592">
    <property type="component" value="Unassembled WGS sequence"/>
</dbReference>
<dbReference type="GO" id="GO:0003677">
    <property type="term" value="F:DNA binding"/>
    <property type="evidence" value="ECO:0007669"/>
    <property type="project" value="UniProtKB-UniRule"/>
</dbReference>
<dbReference type="GO" id="GO:0005634">
    <property type="term" value="C:nucleus"/>
    <property type="evidence" value="ECO:0007669"/>
    <property type="project" value="UniProtKB-SubCell"/>
</dbReference>
<dbReference type="EMBL" id="JAZDUA010000686">
    <property type="protein sequence ID" value="KAK7789942.1"/>
    <property type="molecule type" value="Genomic_DNA"/>
</dbReference>
<dbReference type="InterPro" id="IPR051095">
    <property type="entry name" value="Dros_DevTransReg"/>
</dbReference>
<name>A0AAN9Z6W0_9ORTH</name>
<comment type="subcellular location">
    <subcellularLocation>
        <location evidence="1 3">Nucleus</location>
    </subcellularLocation>
</comment>
<evidence type="ECO:0000259" key="5">
    <source>
        <dbReference type="PROSITE" id="PS50097"/>
    </source>
</evidence>
<dbReference type="Gene3D" id="1.10.10.60">
    <property type="entry name" value="Homeodomain-like"/>
    <property type="match status" value="1"/>
</dbReference>
<dbReference type="InterPro" id="IPR007889">
    <property type="entry name" value="HTH_Psq"/>
</dbReference>
<gene>
    <name evidence="8" type="ORF">R5R35_000722</name>
    <name evidence="7" type="ORF">R5R35_008844</name>
</gene>
<protein>
    <recommendedName>
        <fullName evidence="10">BTB domain-containing protein</fullName>
    </recommendedName>
</protein>
<feature type="region of interest" description="Disordered" evidence="4">
    <location>
        <begin position="311"/>
        <end position="331"/>
    </location>
</feature>
<feature type="compositionally biased region" description="Polar residues" evidence="4">
    <location>
        <begin position="248"/>
        <end position="258"/>
    </location>
</feature>
<dbReference type="CDD" id="cd18315">
    <property type="entry name" value="BTB_POZ_BAB-like"/>
    <property type="match status" value="1"/>
</dbReference>
<dbReference type="Gene3D" id="3.30.710.10">
    <property type="entry name" value="Potassium Channel Kv1.1, Chain A"/>
    <property type="match status" value="1"/>
</dbReference>
<dbReference type="AlphaFoldDB" id="A0AAN9Z6W0"/>
<sequence>MSIQQFCLRWNNHQPNFISVFTNLLLSESLVDVTLAAEGKHLQAHRVVLSACSSYFQSLFTINPCQHPIVILKDVKYNDLKIMVDFMYYGEVNVSQEQLPAILKTAEMLKIKGLADTDQHISGTVHMMKSESASSDKADLLTPGDSTWGSDSARRSPSPMSPSMRRKRFRKSSTGSGSGSTERTSEEVTSEMSLAPSLVKPEPVSYTPEAESGGRSDSSLRNSTQEPSTDSEPREGSQDSTEDDPLSMQMSHESSVGVETQIADTGPGPSTSQQSMASQGLQWTLLEHGYPRFALSSCQATLSVQATSAFCTPDPPSNASQPRRDGAQYTSSTYQSHQMLPMSSCAVVGTYSHPSSNPNSPYPTSYTSPCTSPCINPNSINIAGQNAPVRRKRSSNPQADENFVRALEAVRLGGIGFCKAARMFGVNNRTLWLEYKKRGYPVTRPSPSVKSRIKQEVPTSSPSQQANSQTETTPTNAPVSSSSAMCPPPSVGMVGNFMDSRHTEYSHTQAQSPPRNRFQEGSENLNPSPANLPAMNFNPL</sequence>
<feature type="DNA-binding region" description="H-T-H motif" evidence="3">
    <location>
        <begin position="417"/>
        <end position="437"/>
    </location>
</feature>
<keyword evidence="3" id="KW-0238">DNA-binding</keyword>
<evidence type="ECO:0000313" key="8">
    <source>
        <dbReference type="EMBL" id="KAK7870433.1"/>
    </source>
</evidence>
<feature type="compositionally biased region" description="Polar residues" evidence="4">
    <location>
        <begin position="506"/>
        <end position="529"/>
    </location>
</feature>
<dbReference type="Pfam" id="PF05225">
    <property type="entry name" value="HTH_psq"/>
    <property type="match status" value="1"/>
</dbReference>
<feature type="domain" description="BTB" evidence="5">
    <location>
        <begin position="31"/>
        <end position="96"/>
    </location>
</feature>
<organism evidence="8 9">
    <name type="scientific">Gryllus longicercus</name>
    <dbReference type="NCBI Taxonomy" id="2509291"/>
    <lineage>
        <taxon>Eukaryota</taxon>
        <taxon>Metazoa</taxon>
        <taxon>Ecdysozoa</taxon>
        <taxon>Arthropoda</taxon>
        <taxon>Hexapoda</taxon>
        <taxon>Insecta</taxon>
        <taxon>Pterygota</taxon>
        <taxon>Neoptera</taxon>
        <taxon>Polyneoptera</taxon>
        <taxon>Orthoptera</taxon>
        <taxon>Ensifera</taxon>
        <taxon>Gryllidea</taxon>
        <taxon>Grylloidea</taxon>
        <taxon>Gryllidae</taxon>
        <taxon>Gryllinae</taxon>
        <taxon>Gryllus</taxon>
    </lineage>
</organism>
<dbReference type="PROSITE" id="PS50097">
    <property type="entry name" value="BTB"/>
    <property type="match status" value="1"/>
</dbReference>
<feature type="compositionally biased region" description="Polar residues" evidence="4">
    <location>
        <begin position="215"/>
        <end position="230"/>
    </location>
</feature>
<dbReference type="Pfam" id="PF00651">
    <property type="entry name" value="BTB"/>
    <property type="match status" value="1"/>
</dbReference>
<dbReference type="InterPro" id="IPR011333">
    <property type="entry name" value="SKP1/BTB/POZ_sf"/>
</dbReference>
<evidence type="ECO:0000313" key="7">
    <source>
        <dbReference type="EMBL" id="KAK7789942.1"/>
    </source>
</evidence>
<evidence type="ECO:0000259" key="6">
    <source>
        <dbReference type="PROSITE" id="PS50960"/>
    </source>
</evidence>
<evidence type="ECO:0008006" key="10">
    <source>
        <dbReference type="Google" id="ProtNLM"/>
    </source>
</evidence>
<accession>A0AAN9Z6W0</accession>
<keyword evidence="2 3" id="KW-0539">Nucleus</keyword>
<dbReference type="SUPFAM" id="SSF54695">
    <property type="entry name" value="POZ domain"/>
    <property type="match status" value="1"/>
</dbReference>
<keyword evidence="9" id="KW-1185">Reference proteome</keyword>
<comment type="caution">
    <text evidence="8">The sequence shown here is derived from an EMBL/GenBank/DDBJ whole genome shotgun (WGS) entry which is preliminary data.</text>
</comment>
<feature type="compositionally biased region" description="Polar residues" evidence="4">
    <location>
        <begin position="457"/>
        <end position="484"/>
    </location>
</feature>
<feature type="region of interest" description="Disordered" evidence="4">
    <location>
        <begin position="127"/>
        <end position="277"/>
    </location>
</feature>
<proteinExistence type="predicted"/>
<dbReference type="PANTHER" id="PTHR23110:SF81">
    <property type="entry name" value="BTB-PROTEIN-VII, ISOFORM F-RELATED"/>
    <property type="match status" value="1"/>
</dbReference>
<feature type="region of interest" description="Disordered" evidence="4">
    <location>
        <begin position="440"/>
        <end position="540"/>
    </location>
</feature>
<evidence type="ECO:0000313" key="9">
    <source>
        <dbReference type="Proteomes" id="UP001378592"/>
    </source>
</evidence>